<reference evidence="1" key="1">
    <citation type="submission" date="2023-08" db="EMBL/GenBank/DDBJ databases">
        <authorList>
            <person name="Rotman E.R."/>
            <person name="Mimee M."/>
        </authorList>
    </citation>
    <scope>NUCLEOTIDE SEQUENCE</scope>
</reference>
<accession>A0AB38Z3R5</accession>
<evidence type="ECO:0000313" key="1">
    <source>
        <dbReference type="EMBL" id="WNV45690.1"/>
    </source>
</evidence>
<proteinExistence type="predicted"/>
<sequence length="92" mass="10717">MDVQCLVGDDTMNIFTDARMGTPITPEEREWIKQEIATAEAQLTDEAWIENYVKGCHEDGMTSFDRELVIMCIEADLYGMKRCLKYNYVLLW</sequence>
<gene>
    <name evidence="1" type="ORF">FVZTVLPZ_CDS0193</name>
</gene>
<protein>
    <submittedName>
        <fullName evidence="1">Uncharacterized protein</fullName>
    </submittedName>
</protein>
<organism evidence="1">
    <name type="scientific">Klebsiella phage vB_KpnM_Iguana_ER37</name>
    <dbReference type="NCBI Taxonomy" id="3076781"/>
    <lineage>
        <taxon>Viruses</taxon>
        <taxon>Duplodnaviria</taxon>
        <taxon>Heunggongvirae</taxon>
        <taxon>Uroviricota</taxon>
        <taxon>Caudoviricetes</taxon>
    </lineage>
</organism>
<dbReference type="EMBL" id="OR472445">
    <property type="protein sequence ID" value="WNV45690.1"/>
    <property type="molecule type" value="Genomic_DNA"/>
</dbReference>
<name>A0AB38Z3R5_9CAUD</name>